<reference evidence="1 2" key="1">
    <citation type="journal article" date="2020" name="Genome Biol. Evol.">
        <title>Comparative genomics of strictly vertically transmitted, feminizing microsporidia endosymbionts of amphipod crustaceans.</title>
        <authorList>
            <person name="Cormier A."/>
            <person name="Chebbi M.A."/>
            <person name="Giraud I."/>
            <person name="Wattier R."/>
            <person name="Teixeira M."/>
            <person name="Gilbert C."/>
            <person name="Rigaud T."/>
            <person name="Cordaux R."/>
        </authorList>
    </citation>
    <scope>NUCLEOTIDE SEQUENCE [LARGE SCALE GENOMIC DNA]</scope>
    <source>
        <strain evidence="1 2">Ou3-Ou53</strain>
    </source>
</reference>
<evidence type="ECO:0000313" key="2">
    <source>
        <dbReference type="Proteomes" id="UP000740883"/>
    </source>
</evidence>
<keyword evidence="2" id="KW-1185">Reference proteome</keyword>
<sequence>MVENNEISKLIKFLSGLTIQISSKGLRKNLKRIGRDKKFLQSSDENKIEKKNLSRADDGILEAHERMVRDKRLSKYTYPMWKEYMLGIFLKKMNIREFLRLFQKKDKSSRSYF</sequence>
<comment type="caution">
    <text evidence="1">The sequence shown here is derived from an EMBL/GenBank/DDBJ whole genome shotgun (WGS) entry which is preliminary data.</text>
</comment>
<accession>A0A9P6KZ14</accession>
<proteinExistence type="predicted"/>
<gene>
    <name evidence="1" type="ORF">NGRA_1796</name>
</gene>
<name>A0A9P6KZ14_9MICR</name>
<evidence type="ECO:0000313" key="1">
    <source>
        <dbReference type="EMBL" id="KAF9762733.1"/>
    </source>
</evidence>
<dbReference type="AlphaFoldDB" id="A0A9P6KZ14"/>
<organism evidence="1 2">
    <name type="scientific">Nosema granulosis</name>
    <dbReference type="NCBI Taxonomy" id="83296"/>
    <lineage>
        <taxon>Eukaryota</taxon>
        <taxon>Fungi</taxon>
        <taxon>Fungi incertae sedis</taxon>
        <taxon>Microsporidia</taxon>
        <taxon>Nosematidae</taxon>
        <taxon>Nosema</taxon>
    </lineage>
</organism>
<dbReference type="EMBL" id="SBJO01000139">
    <property type="protein sequence ID" value="KAF9762733.1"/>
    <property type="molecule type" value="Genomic_DNA"/>
</dbReference>
<protein>
    <submittedName>
        <fullName evidence="1">Uncharacterized protein</fullName>
    </submittedName>
</protein>
<dbReference type="Proteomes" id="UP000740883">
    <property type="component" value="Unassembled WGS sequence"/>
</dbReference>